<dbReference type="GO" id="GO:0006457">
    <property type="term" value="P:protein folding"/>
    <property type="evidence" value="ECO:0007669"/>
    <property type="project" value="InterPro"/>
</dbReference>
<dbReference type="EMBL" id="CCKQ01016916">
    <property type="protein sequence ID" value="CDW88810.1"/>
    <property type="molecule type" value="Genomic_DNA"/>
</dbReference>
<evidence type="ECO:0000313" key="4">
    <source>
        <dbReference type="EMBL" id="CDW88810.1"/>
    </source>
</evidence>
<accession>A0A078B2P8</accession>
<feature type="coiled-coil region" evidence="3">
    <location>
        <begin position="80"/>
        <end position="140"/>
    </location>
</feature>
<name>A0A078B2P8_STYLE</name>
<reference evidence="4 5" key="1">
    <citation type="submission" date="2014-06" db="EMBL/GenBank/DDBJ databases">
        <authorList>
            <person name="Swart Estienne"/>
        </authorList>
    </citation>
    <scope>NUCLEOTIDE SEQUENCE [LARGE SCALE GENOMIC DNA]</scope>
    <source>
        <strain evidence="4 5">130c</strain>
    </source>
</reference>
<dbReference type="InterPro" id="IPR002777">
    <property type="entry name" value="PFD_beta-like"/>
</dbReference>
<evidence type="ECO:0000313" key="5">
    <source>
        <dbReference type="Proteomes" id="UP000039865"/>
    </source>
</evidence>
<sequence>MERSGEENEGVVAQKYQVLQKETSLLVAKIIEIEDEKKEYELVLDTIKELEDTRKCWRMVNGVLFEKNKAETIPELVAEIANMENVIKQITDALSQKKGEIARLEQKYFQFSVNIFYYRYESLMKQAKEKQEDIKQNEVKAGGVLV</sequence>
<evidence type="ECO:0000256" key="3">
    <source>
        <dbReference type="SAM" id="Coils"/>
    </source>
</evidence>
<dbReference type="Proteomes" id="UP000039865">
    <property type="component" value="Unassembled WGS sequence"/>
</dbReference>
<evidence type="ECO:0000256" key="1">
    <source>
        <dbReference type="ARBA" id="ARBA00008045"/>
    </source>
</evidence>
<keyword evidence="3" id="KW-0175">Coiled coil</keyword>
<proteinExistence type="inferred from homology"/>
<dbReference type="InterPro" id="IPR027235">
    <property type="entry name" value="PFD2"/>
</dbReference>
<dbReference type="Pfam" id="PF01920">
    <property type="entry name" value="Prefoldin_2"/>
    <property type="match status" value="1"/>
</dbReference>
<protein>
    <submittedName>
        <fullName evidence="4">Probable prefoldin subunit 2-like</fullName>
    </submittedName>
</protein>
<dbReference type="InParanoid" id="A0A078B2P8"/>
<gene>
    <name evidence="4" type="primary">Contig15114.g16110</name>
    <name evidence="4" type="ORF">STYLEM_17935</name>
</gene>
<dbReference type="CDD" id="cd23163">
    <property type="entry name" value="Prefoldin_2"/>
    <property type="match status" value="1"/>
</dbReference>
<dbReference type="OMA" id="TNDLREH"/>
<dbReference type="OrthoDB" id="307615at2759"/>
<keyword evidence="2" id="KW-0143">Chaperone</keyword>
<dbReference type="GO" id="GO:0051082">
    <property type="term" value="F:unfolded protein binding"/>
    <property type="evidence" value="ECO:0007669"/>
    <property type="project" value="InterPro"/>
</dbReference>
<dbReference type="AlphaFoldDB" id="A0A078B2P8"/>
<dbReference type="Gene3D" id="1.10.287.370">
    <property type="match status" value="1"/>
</dbReference>
<dbReference type="InterPro" id="IPR009053">
    <property type="entry name" value="Prefoldin"/>
</dbReference>
<dbReference type="GO" id="GO:0016272">
    <property type="term" value="C:prefoldin complex"/>
    <property type="evidence" value="ECO:0007669"/>
    <property type="project" value="InterPro"/>
</dbReference>
<dbReference type="PANTHER" id="PTHR13303">
    <property type="entry name" value="PREFOLDIN SUBUNIT 2"/>
    <property type="match status" value="1"/>
</dbReference>
<evidence type="ECO:0000256" key="2">
    <source>
        <dbReference type="ARBA" id="ARBA00023186"/>
    </source>
</evidence>
<keyword evidence="5" id="KW-1185">Reference proteome</keyword>
<comment type="similarity">
    <text evidence="1">Belongs to the prefoldin subunit beta family.</text>
</comment>
<dbReference type="SUPFAM" id="SSF46579">
    <property type="entry name" value="Prefoldin"/>
    <property type="match status" value="1"/>
</dbReference>
<dbReference type="FunCoup" id="A0A078B2P8">
    <property type="interactions" value="362"/>
</dbReference>
<organism evidence="4 5">
    <name type="scientific">Stylonychia lemnae</name>
    <name type="common">Ciliate</name>
    <dbReference type="NCBI Taxonomy" id="5949"/>
    <lineage>
        <taxon>Eukaryota</taxon>
        <taxon>Sar</taxon>
        <taxon>Alveolata</taxon>
        <taxon>Ciliophora</taxon>
        <taxon>Intramacronucleata</taxon>
        <taxon>Spirotrichea</taxon>
        <taxon>Stichotrichia</taxon>
        <taxon>Sporadotrichida</taxon>
        <taxon>Oxytrichidae</taxon>
        <taxon>Stylonychinae</taxon>
        <taxon>Stylonychia</taxon>
    </lineage>
</organism>